<feature type="domain" description="DNA methylase N-4/N-6" evidence="3">
    <location>
        <begin position="43"/>
        <end position="79"/>
    </location>
</feature>
<evidence type="ECO:0000256" key="1">
    <source>
        <dbReference type="ARBA" id="ARBA00022603"/>
    </source>
</evidence>
<dbReference type="SUPFAM" id="SSF53335">
    <property type="entry name" value="S-adenosyl-L-methionine-dependent methyltransferases"/>
    <property type="match status" value="2"/>
</dbReference>
<dbReference type="GO" id="GO:0032259">
    <property type="term" value="P:methylation"/>
    <property type="evidence" value="ECO:0007669"/>
    <property type="project" value="UniProtKB-KW"/>
</dbReference>
<evidence type="ECO:0000313" key="4">
    <source>
        <dbReference type="EMBL" id="MPL63721.1"/>
    </source>
</evidence>
<comment type="caution">
    <text evidence="4">The sequence shown here is derived from an EMBL/GenBank/DDBJ whole genome shotgun (WGS) entry which is preliminary data.</text>
</comment>
<dbReference type="Gene3D" id="3.40.50.150">
    <property type="entry name" value="Vaccinia Virus protein VP39"/>
    <property type="match status" value="2"/>
</dbReference>
<sequence>MNSILSNPKRDISSKNGKAGFYDYYASFSPSFVRDTLSFLDLKKDSRVLDPWNGSGTTTQVAQEMGYSTIGYDINPVMVIVAKSKKTDPDLAVSLHTLCLEIVNKAKRYRKSPQVNYEPLEIWFCPETAGVIRKLERAIQHLLISETYSLLLAGAALKPISSLAAFFYVALFRSLRDLANPFFCTNPTWIKKPKQKEERVLAPADLIYHLFQHYVQEMANLLGQSQRINSRCASKSILELADSQEIPLPNESIQAVISSPPYCTRIDYTVATSLELALLGCAEQTDVKRLREKTIGSPVIRKEDLTIQENWGAACLDTLEKIRLHAAKASQSYYYKTYTQYFTSVYQSLQEISRVLKNDGSCVLVVQDSYYKDIHVNLAAIIEQMGQTLTWQLALKEDFPTKQNMAGLNSRSAHYRKTTMATESVLIFNKRGGGV</sequence>
<dbReference type="InterPro" id="IPR029063">
    <property type="entry name" value="SAM-dependent_MTases_sf"/>
</dbReference>
<keyword evidence="1" id="KW-0489">Methyltransferase</keyword>
<evidence type="ECO:0000259" key="3">
    <source>
        <dbReference type="Pfam" id="PF01555"/>
    </source>
</evidence>
<evidence type="ECO:0000256" key="2">
    <source>
        <dbReference type="ARBA" id="ARBA00022679"/>
    </source>
</evidence>
<keyword evidence="2" id="KW-0808">Transferase</keyword>
<name>A0A644TCY4_9ZZZZ</name>
<gene>
    <name evidence="4" type="ORF">SDC9_09362</name>
</gene>
<dbReference type="InterPro" id="IPR002941">
    <property type="entry name" value="DNA_methylase_N4/N6"/>
</dbReference>
<dbReference type="GO" id="GO:0003677">
    <property type="term" value="F:DNA binding"/>
    <property type="evidence" value="ECO:0007669"/>
    <property type="project" value="InterPro"/>
</dbReference>
<dbReference type="EMBL" id="VSSQ01000022">
    <property type="protein sequence ID" value="MPL63721.1"/>
    <property type="molecule type" value="Genomic_DNA"/>
</dbReference>
<feature type="domain" description="DNA methylase N-4/N-6" evidence="3">
    <location>
        <begin position="253"/>
        <end position="431"/>
    </location>
</feature>
<dbReference type="AlphaFoldDB" id="A0A644TCY4"/>
<proteinExistence type="predicted"/>
<organism evidence="4">
    <name type="scientific">bioreactor metagenome</name>
    <dbReference type="NCBI Taxonomy" id="1076179"/>
    <lineage>
        <taxon>unclassified sequences</taxon>
        <taxon>metagenomes</taxon>
        <taxon>ecological metagenomes</taxon>
    </lineage>
</organism>
<protein>
    <recommendedName>
        <fullName evidence="3">DNA methylase N-4/N-6 domain-containing protein</fullName>
    </recommendedName>
</protein>
<dbReference type="GO" id="GO:0008170">
    <property type="term" value="F:N-methyltransferase activity"/>
    <property type="evidence" value="ECO:0007669"/>
    <property type="project" value="InterPro"/>
</dbReference>
<dbReference type="Pfam" id="PF01555">
    <property type="entry name" value="N6_N4_Mtase"/>
    <property type="match status" value="2"/>
</dbReference>
<reference evidence="4" key="1">
    <citation type="submission" date="2019-08" db="EMBL/GenBank/DDBJ databases">
        <authorList>
            <person name="Kucharzyk K."/>
            <person name="Murdoch R.W."/>
            <person name="Higgins S."/>
            <person name="Loffler F."/>
        </authorList>
    </citation>
    <scope>NUCLEOTIDE SEQUENCE</scope>
</reference>
<accession>A0A644TCY4</accession>